<dbReference type="InterPro" id="IPR027417">
    <property type="entry name" value="P-loop_NTPase"/>
</dbReference>
<dbReference type="InterPro" id="IPR002641">
    <property type="entry name" value="PNPLA_dom"/>
</dbReference>
<sequence length="1523" mass="166592">MEPSAGKLRVLCLDGGGIRGLSEILILKELMLNVRMRNKLDFTPEPCQCFDLICGTSTGGLIAILLGRLGKTLDECEKLFREFGSEIFAGGSSGKAARLFLTGSRHASDGLEKVIRSQAAEEMMFEDEAGSKGHVPVAVVSVMKQTGDAELFRTYGVRASVESCSILEACRATSAATTFFPSITINGVEYVDGAFGFNNPSDLILRELKSIEWPAPLLDPLAEIGCLVSVGTGRPTFEREKSFVSSRLTPGGVKSLSDALKCCKEIATSCHRVHLGVAERFKDAGCVNRYYRFDVDRGLESIELNETDDKTMQHVSAVTRAYMKSCAAQDEMVQCSWLLGAKIGTAGEAPIPDKSSPLLLSTLPQSTHSFYGRQTELSEIREALDPGQPGRKCVLLCGIGGSGKTQLALRHIEEQGHRYSAIVWINASTKEHASQSLSEAAVEMASRWPKDLPWTHNRPDASDALKVTSRLRSTVHSKWLLVIDSADDTKINQYVPDCNHGSVMVTSTTVRACRGFSPGPGARIDVGGLDLANSRSLLLKLAEVENQTTAVGEDDSAALKDIVRELSGIPLAIEQAAALIRHGNFSFKKFLSTYKQKYRALMEEPPDEGSWAYDKDRIILTVLDLAYASLETRSKDALLLVFIGIMGSWQIPISVLGRFAFFHPAGTKSVTDEDIAELESLLHDENFLRLALRRLANFFFIRLKGNQQHQSIAIHRIFSQWSLEKVRSLEKEDLLIHTTYGLSREVCKADPEMKSPLRSYLSANQFELKYMAPFKYSLSLLLSQVPQGLFDPQSGRLHDAYCTIIRQAAWAHLGFGNVDEARYYFSQAIEFETVALSNRGLQWPHGRVPLLLLWGLAHAYQRSGDLDGAVDSLQSALRLCESLYPDDAEEAVAIDSRLKGVFERRDILRRHHKNVILAACSTESGASQSKVTEEPAETQLRELSATFVDEEGREEIELDAEEDASGILLGAASAGDDNMVKLLLGLPNIDPDEADDIGRTPLLMAVWCGHTTVVELLLKTDRVNVNSIDPISQHTVLAIAAERGYEAIAQLLLDRDADMEMLSGKEWRLSPLLYASRYGHEAVVRLLLDSGADVNSKSDDGLTSLLFASHKGHEAVVRLLLDRGADVNFKSSKGWTSLLFASQNGHEAVIRLLLDSGANVNSKSNDGSTSLLYASYNGHEEVVRLLLDRGADVNFKDNKGWTSLLFASQNGYEAVIHVLLDSEADVNSRDDEGWTSLLFASQNGHEAVFLLLLDSEADVNSKDDEGWTSLLFASHKGHEAIVRLLLDRRADVNSKDYEGWTSLLIASQNGHEVVVRLLLESGADINSKTKKGSTSLLIASQNGHEAVVRLLLDSGADVNSKTDYGWTSLLSASKNGHKVVVRLLLDGGADVNSKNGDGVTALFIASQNGYEAVVRLLLDSGADVNSKDWEGSIPLLIASENGHEAFVRLLLDRGADVNSKDWEGSTPLLIASENGHEAVIRLLLDSGADVNSKSNDGLTSLLYASYNGHEAVLIHLLNVLRPN</sequence>
<dbReference type="OrthoDB" id="1658288at2759"/>
<reference evidence="9 10" key="1">
    <citation type="submission" date="2018-06" db="EMBL/GenBank/DDBJ databases">
        <title>Complete Genomes of Monosporascus.</title>
        <authorList>
            <person name="Robinson A.J."/>
            <person name="Natvig D.O."/>
        </authorList>
    </citation>
    <scope>NUCLEOTIDE SEQUENCE [LARGE SCALE GENOMIC DNA]</scope>
    <source>
        <strain evidence="9 10">CBS 110550</strain>
    </source>
</reference>
<evidence type="ECO:0000259" key="8">
    <source>
        <dbReference type="PROSITE" id="PS51635"/>
    </source>
</evidence>
<dbReference type="PRINTS" id="PR01415">
    <property type="entry name" value="ANKYRIN"/>
</dbReference>
<dbReference type="Pfam" id="PF12796">
    <property type="entry name" value="Ank_2"/>
    <property type="match status" value="5"/>
</dbReference>
<evidence type="ECO:0000256" key="7">
    <source>
        <dbReference type="PROSITE-ProRule" id="PRU01161"/>
    </source>
</evidence>
<dbReference type="EMBL" id="QJNU01000479">
    <property type="protein sequence ID" value="RYO97915.1"/>
    <property type="molecule type" value="Genomic_DNA"/>
</dbReference>
<dbReference type="InterPro" id="IPR011990">
    <property type="entry name" value="TPR-like_helical_dom_sf"/>
</dbReference>
<evidence type="ECO:0000256" key="4">
    <source>
        <dbReference type="ARBA" id="ARBA00023098"/>
    </source>
</evidence>
<dbReference type="SUPFAM" id="SSF52540">
    <property type="entry name" value="P-loop containing nucleoside triphosphate hydrolases"/>
    <property type="match status" value="1"/>
</dbReference>
<feature type="repeat" description="ANK" evidence="6">
    <location>
        <begin position="1298"/>
        <end position="1330"/>
    </location>
</feature>
<dbReference type="GO" id="GO:0004623">
    <property type="term" value="F:phospholipase A2 activity"/>
    <property type="evidence" value="ECO:0007669"/>
    <property type="project" value="UniProtKB-EC"/>
</dbReference>
<dbReference type="PANTHER" id="PTHR24123:SF33">
    <property type="entry name" value="PROTEIN HOS4"/>
    <property type="match status" value="1"/>
</dbReference>
<dbReference type="SUPFAM" id="SSF48452">
    <property type="entry name" value="TPR-like"/>
    <property type="match status" value="1"/>
</dbReference>
<dbReference type="GO" id="GO:0043531">
    <property type="term" value="F:ADP binding"/>
    <property type="evidence" value="ECO:0007669"/>
    <property type="project" value="InterPro"/>
</dbReference>
<feature type="repeat" description="ANK" evidence="6">
    <location>
        <begin position="1430"/>
        <end position="1462"/>
    </location>
</feature>
<evidence type="ECO:0000313" key="10">
    <source>
        <dbReference type="Proteomes" id="UP000293360"/>
    </source>
</evidence>
<dbReference type="Pfam" id="PF00931">
    <property type="entry name" value="NB-ARC"/>
    <property type="match status" value="1"/>
</dbReference>
<keyword evidence="10" id="KW-1185">Reference proteome</keyword>
<evidence type="ECO:0000256" key="3">
    <source>
        <dbReference type="ARBA" id="ARBA00023043"/>
    </source>
</evidence>
<feature type="repeat" description="ANK" evidence="6">
    <location>
        <begin position="1166"/>
        <end position="1198"/>
    </location>
</feature>
<dbReference type="STRING" id="155417.A0A4Q4T2T9"/>
<feature type="short sequence motif" description="DGA/G" evidence="7">
    <location>
        <begin position="192"/>
        <end position="194"/>
    </location>
</feature>
<dbReference type="InterPro" id="IPR002110">
    <property type="entry name" value="Ankyrin_rpt"/>
</dbReference>
<evidence type="ECO:0000256" key="2">
    <source>
        <dbReference type="ARBA" id="ARBA00022737"/>
    </source>
</evidence>
<dbReference type="PROSITE" id="PS51635">
    <property type="entry name" value="PNPLA"/>
    <property type="match status" value="1"/>
</dbReference>
<proteinExistence type="predicted"/>
<evidence type="ECO:0000256" key="5">
    <source>
        <dbReference type="ARBA" id="ARBA00023422"/>
    </source>
</evidence>
<dbReference type="InterPro" id="IPR016035">
    <property type="entry name" value="Acyl_Trfase/lysoPLipase"/>
</dbReference>
<evidence type="ECO:0000256" key="1">
    <source>
        <dbReference type="ARBA" id="ARBA00013278"/>
    </source>
</evidence>
<keyword evidence="3 6" id="KW-0040">ANK repeat</keyword>
<protein>
    <recommendedName>
        <fullName evidence="1">phospholipase A2</fullName>
        <ecNumber evidence="1">3.1.1.4</ecNumber>
    </recommendedName>
</protein>
<dbReference type="GO" id="GO:0016042">
    <property type="term" value="P:lipid catabolic process"/>
    <property type="evidence" value="ECO:0007669"/>
    <property type="project" value="UniProtKB-UniRule"/>
</dbReference>
<dbReference type="PROSITE" id="PS50088">
    <property type="entry name" value="ANK_REPEAT"/>
    <property type="match status" value="13"/>
</dbReference>
<feature type="repeat" description="ANK" evidence="6">
    <location>
        <begin position="1133"/>
        <end position="1165"/>
    </location>
</feature>
<feature type="repeat" description="ANK" evidence="6">
    <location>
        <begin position="1397"/>
        <end position="1429"/>
    </location>
</feature>
<keyword evidence="2" id="KW-0677">Repeat</keyword>
<keyword evidence="7" id="KW-0442">Lipid degradation</keyword>
<accession>A0A4Q4T2T9</accession>
<keyword evidence="7" id="KW-0378">Hydrolase</keyword>
<comment type="catalytic activity">
    <reaction evidence="5">
        <text>a 1,2-diacyl-sn-glycero-3-phosphocholine + H2O = a 1-acyl-sn-glycero-3-phosphocholine + a fatty acid + H(+)</text>
        <dbReference type="Rhea" id="RHEA:15801"/>
        <dbReference type="ChEBI" id="CHEBI:15377"/>
        <dbReference type="ChEBI" id="CHEBI:15378"/>
        <dbReference type="ChEBI" id="CHEBI:28868"/>
        <dbReference type="ChEBI" id="CHEBI:57643"/>
        <dbReference type="ChEBI" id="CHEBI:58168"/>
        <dbReference type="EC" id="3.1.1.4"/>
    </reaction>
    <physiologicalReaction direction="left-to-right" evidence="5">
        <dbReference type="Rhea" id="RHEA:15802"/>
    </physiologicalReaction>
</comment>
<feature type="domain" description="PNPLA" evidence="8">
    <location>
        <begin position="11"/>
        <end position="205"/>
    </location>
</feature>
<feature type="repeat" description="ANK" evidence="6">
    <location>
        <begin position="1364"/>
        <end position="1396"/>
    </location>
</feature>
<dbReference type="InterPro" id="IPR051165">
    <property type="entry name" value="Multifunctional_ANK_Repeat"/>
</dbReference>
<dbReference type="Gene3D" id="1.25.40.10">
    <property type="entry name" value="Tetratricopeptide repeat domain"/>
    <property type="match status" value="1"/>
</dbReference>
<feature type="active site" description="Proton acceptor" evidence="7">
    <location>
        <position position="192"/>
    </location>
</feature>
<gene>
    <name evidence="9" type="ORF">DL764_007239</name>
</gene>
<feature type="repeat" description="ANK" evidence="6">
    <location>
        <begin position="1100"/>
        <end position="1132"/>
    </location>
</feature>
<dbReference type="SUPFAM" id="SSF48403">
    <property type="entry name" value="Ankyrin repeat"/>
    <property type="match status" value="2"/>
</dbReference>
<comment type="caution">
    <text evidence="9">The sequence shown here is derived from an EMBL/GenBank/DDBJ whole genome shotgun (WGS) entry which is preliminary data.</text>
</comment>
<feature type="active site" description="Nucleophile" evidence="7">
    <location>
        <position position="57"/>
    </location>
</feature>
<dbReference type="PANTHER" id="PTHR24123">
    <property type="entry name" value="ANKYRIN REPEAT-CONTAINING"/>
    <property type="match status" value="1"/>
</dbReference>
<dbReference type="Proteomes" id="UP000293360">
    <property type="component" value="Unassembled WGS sequence"/>
</dbReference>
<dbReference type="SUPFAM" id="SSF52151">
    <property type="entry name" value="FabD/lysophospholipase-like"/>
    <property type="match status" value="1"/>
</dbReference>
<evidence type="ECO:0000256" key="6">
    <source>
        <dbReference type="PROSITE-ProRule" id="PRU00023"/>
    </source>
</evidence>
<dbReference type="SMART" id="SM00248">
    <property type="entry name" value="ANK"/>
    <property type="match status" value="17"/>
</dbReference>
<dbReference type="InterPro" id="IPR002182">
    <property type="entry name" value="NB-ARC"/>
</dbReference>
<dbReference type="EC" id="3.1.1.4" evidence="1"/>
<dbReference type="Gene3D" id="3.40.1090.10">
    <property type="entry name" value="Cytosolic phospholipase A2 catalytic domain"/>
    <property type="match status" value="1"/>
</dbReference>
<dbReference type="Gene3D" id="3.40.50.300">
    <property type="entry name" value="P-loop containing nucleotide triphosphate hydrolases"/>
    <property type="match status" value="1"/>
</dbReference>
<feature type="repeat" description="ANK" evidence="6">
    <location>
        <begin position="1265"/>
        <end position="1297"/>
    </location>
</feature>
<feature type="short sequence motif" description="GXSXG" evidence="7">
    <location>
        <begin position="55"/>
        <end position="59"/>
    </location>
</feature>
<keyword evidence="4 7" id="KW-0443">Lipid metabolism</keyword>
<dbReference type="Pfam" id="PF00023">
    <property type="entry name" value="Ank"/>
    <property type="match status" value="2"/>
</dbReference>
<feature type="short sequence motif" description="GXGXXG" evidence="7">
    <location>
        <begin position="15"/>
        <end position="20"/>
    </location>
</feature>
<name>A0A4Q4T2T9_9PEZI</name>
<dbReference type="PROSITE" id="PS50297">
    <property type="entry name" value="ANK_REP_REGION"/>
    <property type="match status" value="13"/>
</dbReference>
<organism evidence="9 10">
    <name type="scientific">Monosporascus ibericus</name>
    <dbReference type="NCBI Taxonomy" id="155417"/>
    <lineage>
        <taxon>Eukaryota</taxon>
        <taxon>Fungi</taxon>
        <taxon>Dikarya</taxon>
        <taxon>Ascomycota</taxon>
        <taxon>Pezizomycotina</taxon>
        <taxon>Sordariomycetes</taxon>
        <taxon>Xylariomycetidae</taxon>
        <taxon>Xylariales</taxon>
        <taxon>Xylariales incertae sedis</taxon>
        <taxon>Monosporascus</taxon>
    </lineage>
</organism>
<feature type="repeat" description="ANK" evidence="6">
    <location>
        <begin position="1463"/>
        <end position="1495"/>
    </location>
</feature>
<dbReference type="GO" id="GO:0046486">
    <property type="term" value="P:glycerolipid metabolic process"/>
    <property type="evidence" value="ECO:0007669"/>
    <property type="project" value="UniProtKB-ARBA"/>
</dbReference>
<dbReference type="InterPro" id="IPR036770">
    <property type="entry name" value="Ankyrin_rpt-contain_sf"/>
</dbReference>
<feature type="repeat" description="ANK" evidence="6">
    <location>
        <begin position="1199"/>
        <end position="1231"/>
    </location>
</feature>
<feature type="repeat" description="ANK" evidence="6">
    <location>
        <begin position="1331"/>
        <end position="1363"/>
    </location>
</feature>
<evidence type="ECO:0000313" key="9">
    <source>
        <dbReference type="EMBL" id="RYO97915.1"/>
    </source>
</evidence>
<dbReference type="Gene3D" id="1.25.40.20">
    <property type="entry name" value="Ankyrin repeat-containing domain"/>
    <property type="match status" value="5"/>
</dbReference>
<feature type="repeat" description="ANK" evidence="6">
    <location>
        <begin position="1232"/>
        <end position="1264"/>
    </location>
</feature>
<dbReference type="Pfam" id="PF01734">
    <property type="entry name" value="Patatin"/>
    <property type="match status" value="1"/>
</dbReference>
<feature type="repeat" description="ANK" evidence="6">
    <location>
        <begin position="1070"/>
        <end position="1099"/>
    </location>
</feature>